<evidence type="ECO:0000313" key="2">
    <source>
        <dbReference type="Proteomes" id="UP000467379"/>
    </source>
</evidence>
<protein>
    <submittedName>
        <fullName evidence="1">Uncharacterized protein</fullName>
    </submittedName>
</protein>
<accession>A0ABN6B0M4</accession>
<organism evidence="1 2">
    <name type="scientific">Mycobacterium branderi</name>
    <dbReference type="NCBI Taxonomy" id="43348"/>
    <lineage>
        <taxon>Bacteria</taxon>
        <taxon>Bacillati</taxon>
        <taxon>Actinomycetota</taxon>
        <taxon>Actinomycetes</taxon>
        <taxon>Mycobacteriales</taxon>
        <taxon>Mycobacteriaceae</taxon>
        <taxon>Mycobacterium</taxon>
    </lineage>
</organism>
<gene>
    <name evidence="1" type="ORF">MBRA_01020</name>
</gene>
<sequence>MRPRGGRFGRQLPPVPLIQHVDYTDINVLRRELLDRLDQHPFMSWPEPLLRALIAVFDVWYASAPPPEPVGKPRLHIVR</sequence>
<dbReference type="Proteomes" id="UP000467379">
    <property type="component" value="Chromosome"/>
</dbReference>
<reference evidence="1 2" key="1">
    <citation type="journal article" date="2019" name="Emerg. Microbes Infect.">
        <title>Comprehensive subspecies identification of 175 nontuberculous mycobacteria species based on 7547 genomic profiles.</title>
        <authorList>
            <person name="Matsumoto Y."/>
            <person name="Kinjo T."/>
            <person name="Motooka D."/>
            <person name="Nabeya D."/>
            <person name="Jung N."/>
            <person name="Uechi K."/>
            <person name="Horii T."/>
            <person name="Iida T."/>
            <person name="Fujita J."/>
            <person name="Nakamura S."/>
        </authorList>
    </citation>
    <scope>NUCLEOTIDE SEQUENCE [LARGE SCALE GENOMIC DNA]</scope>
    <source>
        <strain evidence="1 2">JCM 12687</strain>
    </source>
</reference>
<keyword evidence="2" id="KW-1185">Reference proteome</keyword>
<name>A0ABN6B0M4_9MYCO</name>
<dbReference type="EMBL" id="AP022606">
    <property type="protein sequence ID" value="BBZ09907.1"/>
    <property type="molecule type" value="Genomic_DNA"/>
</dbReference>
<evidence type="ECO:0000313" key="1">
    <source>
        <dbReference type="EMBL" id="BBZ09907.1"/>
    </source>
</evidence>
<proteinExistence type="predicted"/>